<dbReference type="Proteomes" id="UP000240653">
    <property type="component" value="Unassembled WGS sequence"/>
</dbReference>
<name>A0A2P7S185_9HYPH</name>
<comment type="caution">
    <text evidence="1">The sequence shown here is derived from an EMBL/GenBank/DDBJ whole genome shotgun (WGS) entry which is preliminary data.</text>
</comment>
<dbReference type="EMBL" id="PXYL01000019">
    <property type="protein sequence ID" value="PSJ56235.1"/>
    <property type="molecule type" value="Genomic_DNA"/>
</dbReference>
<sequence>MISAIFKSASDTLGERDRAEIGLMAETVFDVTASFDFGALISFNAVTADDETALMATMQASPYNNPAFPVAPNS</sequence>
<keyword evidence="2" id="KW-1185">Reference proteome</keyword>
<accession>A0A2P7S185</accession>
<evidence type="ECO:0000313" key="1">
    <source>
        <dbReference type="EMBL" id="PSJ56235.1"/>
    </source>
</evidence>
<gene>
    <name evidence="1" type="ORF">C7I85_24965</name>
</gene>
<protein>
    <submittedName>
        <fullName evidence="1">Uncharacterized protein</fullName>
    </submittedName>
</protein>
<proteinExistence type="predicted"/>
<reference evidence="1 2" key="1">
    <citation type="submission" date="2018-03" db="EMBL/GenBank/DDBJ databases">
        <title>The draft genome of Mesorhizobium soli JCM 19897.</title>
        <authorList>
            <person name="Li L."/>
            <person name="Liu L."/>
            <person name="Liang L."/>
            <person name="Wang T."/>
            <person name="Zhang X."/>
        </authorList>
    </citation>
    <scope>NUCLEOTIDE SEQUENCE [LARGE SCALE GENOMIC DNA]</scope>
    <source>
        <strain evidence="1 2">JCM 19897</strain>
    </source>
</reference>
<dbReference type="AlphaFoldDB" id="A0A2P7S185"/>
<organism evidence="1 2">
    <name type="scientific">Pseudaminobacter soli</name>
    <name type="common">ex Li et al. 2025</name>
    <dbReference type="NCBI Taxonomy" id="1295366"/>
    <lineage>
        <taxon>Bacteria</taxon>
        <taxon>Pseudomonadati</taxon>
        <taxon>Pseudomonadota</taxon>
        <taxon>Alphaproteobacteria</taxon>
        <taxon>Hyphomicrobiales</taxon>
        <taxon>Phyllobacteriaceae</taxon>
        <taxon>Pseudaminobacter</taxon>
    </lineage>
</organism>
<evidence type="ECO:0000313" key="2">
    <source>
        <dbReference type="Proteomes" id="UP000240653"/>
    </source>
</evidence>